<dbReference type="OrthoDB" id="10561177at2759"/>
<evidence type="ECO:0000313" key="2">
    <source>
        <dbReference type="EMBL" id="OCK77300.1"/>
    </source>
</evidence>
<keyword evidence="3" id="KW-1185">Reference proteome</keyword>
<feature type="compositionally biased region" description="Polar residues" evidence="1">
    <location>
        <begin position="294"/>
        <end position="304"/>
    </location>
</feature>
<sequence>MPCQRTTRPTGDPDTRVTVGFSRPAVLETPTERLRGRSRFAMYLPPSNFPHACQTEAFPSWKNLGPHLTGPERPWNRSPRLRSSDFRLTRWTSDKGLVKGLVIGFQPMGGDEDLEFEKIRQKMENYIPGKPEPWEGWFKTKLEVCEYYIVKNWAPLPMPKKKARKVFPVTPHPRRVAIRVVKDVKEAVQTKSMTVDVCQPTPNYSEFEAANPFADPFADFNSVTAFGKQEMFKPECPPPYPKIKVKKANTVSSMESLHAYMVWDAKSKRRANVPSSCAPHDFGSPLPKMASAFSSWGSNGNGENIKSPASVAGSENDTATPPGSTAAEQALRRGSGIQDLAELRKRYTRFSQIGRDEQAVLAQRPPRSPLARPKVNFERREVVRIAHPTDNATSPPPYTIFGSPAFLDSENASVTEFNEQGESWQNECAAWTGICVVEHDEPAIDTDSYLDLGVAWTEGARIAERQRHGFGSRFALHVRVMPARSKQFIVGCLRALFKTVFRRCVGTRK</sequence>
<evidence type="ECO:0000256" key="1">
    <source>
        <dbReference type="SAM" id="MobiDB-lite"/>
    </source>
</evidence>
<name>A0A8E2JC96_9PEZI</name>
<dbReference type="Proteomes" id="UP000250266">
    <property type="component" value="Unassembled WGS sequence"/>
</dbReference>
<reference evidence="2 3" key="1">
    <citation type="journal article" date="2016" name="Nat. Commun.">
        <title>Ectomycorrhizal ecology is imprinted in the genome of the dominant symbiotic fungus Cenococcum geophilum.</title>
        <authorList>
            <consortium name="DOE Joint Genome Institute"/>
            <person name="Peter M."/>
            <person name="Kohler A."/>
            <person name="Ohm R.A."/>
            <person name="Kuo A."/>
            <person name="Krutzmann J."/>
            <person name="Morin E."/>
            <person name="Arend M."/>
            <person name="Barry K.W."/>
            <person name="Binder M."/>
            <person name="Choi C."/>
            <person name="Clum A."/>
            <person name="Copeland A."/>
            <person name="Grisel N."/>
            <person name="Haridas S."/>
            <person name="Kipfer T."/>
            <person name="LaButti K."/>
            <person name="Lindquist E."/>
            <person name="Lipzen A."/>
            <person name="Maire R."/>
            <person name="Meier B."/>
            <person name="Mihaltcheva S."/>
            <person name="Molinier V."/>
            <person name="Murat C."/>
            <person name="Poggeler S."/>
            <person name="Quandt C.A."/>
            <person name="Sperisen C."/>
            <person name="Tritt A."/>
            <person name="Tisserant E."/>
            <person name="Crous P.W."/>
            <person name="Henrissat B."/>
            <person name="Nehls U."/>
            <person name="Egli S."/>
            <person name="Spatafora J.W."/>
            <person name="Grigoriev I.V."/>
            <person name="Martin F.M."/>
        </authorList>
    </citation>
    <scope>NUCLEOTIDE SEQUENCE [LARGE SCALE GENOMIC DNA]</scope>
    <source>
        <strain evidence="2 3">CBS 459.81</strain>
    </source>
</reference>
<feature type="region of interest" description="Disordered" evidence="1">
    <location>
        <begin position="294"/>
        <end position="327"/>
    </location>
</feature>
<proteinExistence type="predicted"/>
<accession>A0A8E2JC96</accession>
<gene>
    <name evidence="2" type="ORF">K432DRAFT_461104</name>
</gene>
<organism evidence="2 3">
    <name type="scientific">Lepidopterella palustris CBS 459.81</name>
    <dbReference type="NCBI Taxonomy" id="1314670"/>
    <lineage>
        <taxon>Eukaryota</taxon>
        <taxon>Fungi</taxon>
        <taxon>Dikarya</taxon>
        <taxon>Ascomycota</taxon>
        <taxon>Pezizomycotina</taxon>
        <taxon>Dothideomycetes</taxon>
        <taxon>Pleosporomycetidae</taxon>
        <taxon>Mytilinidiales</taxon>
        <taxon>Argynnaceae</taxon>
        <taxon>Lepidopterella</taxon>
    </lineage>
</organism>
<evidence type="ECO:0000313" key="3">
    <source>
        <dbReference type="Proteomes" id="UP000250266"/>
    </source>
</evidence>
<feature type="compositionally biased region" description="Polar residues" evidence="1">
    <location>
        <begin position="313"/>
        <end position="327"/>
    </location>
</feature>
<protein>
    <submittedName>
        <fullName evidence="2">Uncharacterized protein</fullName>
    </submittedName>
</protein>
<dbReference type="AlphaFoldDB" id="A0A8E2JC96"/>
<dbReference type="EMBL" id="KV745138">
    <property type="protein sequence ID" value="OCK77300.1"/>
    <property type="molecule type" value="Genomic_DNA"/>
</dbReference>